<reference evidence="2" key="1">
    <citation type="submission" date="2017-09" db="EMBL/GenBank/DDBJ databases">
        <title>Depth-based differentiation of microbial function through sediment-hosted aquifers and enrichment of novel symbionts in the deep terrestrial subsurface.</title>
        <authorList>
            <person name="Probst A.J."/>
            <person name="Ladd B."/>
            <person name="Jarett J.K."/>
            <person name="Geller-Mcgrath D.E."/>
            <person name="Sieber C.M.K."/>
            <person name="Emerson J.B."/>
            <person name="Anantharaman K."/>
            <person name="Thomas B.C."/>
            <person name="Malmstrom R."/>
            <person name="Stieglmeier M."/>
            <person name="Klingl A."/>
            <person name="Woyke T."/>
            <person name="Ryan C.M."/>
            <person name="Banfield J.F."/>
        </authorList>
    </citation>
    <scope>NUCLEOTIDE SEQUENCE [LARGE SCALE GENOMIC DNA]</scope>
</reference>
<comment type="caution">
    <text evidence="1">The sequence shown here is derived from an EMBL/GenBank/DDBJ whole genome shotgun (WGS) entry which is preliminary data.</text>
</comment>
<dbReference type="EMBL" id="PEWC01000019">
    <property type="protein sequence ID" value="PIU71876.1"/>
    <property type="molecule type" value="Genomic_DNA"/>
</dbReference>
<proteinExistence type="predicted"/>
<evidence type="ECO:0000313" key="1">
    <source>
        <dbReference type="EMBL" id="PIU71876.1"/>
    </source>
</evidence>
<dbReference type="Proteomes" id="UP000230972">
    <property type="component" value="Unassembled WGS sequence"/>
</dbReference>
<gene>
    <name evidence="1" type="ORF">COS80_00865</name>
</gene>
<protein>
    <submittedName>
        <fullName evidence="1">Uncharacterized protein</fullName>
    </submittedName>
</protein>
<name>A0A2M7AQG6_9BACT</name>
<sequence>MRLLVKFLIFYLIPNELLDIFIILSRGELLRPPEEKPLSLIPPREWAFGWAFEALFLFFQIL</sequence>
<evidence type="ECO:0000313" key="2">
    <source>
        <dbReference type="Proteomes" id="UP000230972"/>
    </source>
</evidence>
<accession>A0A2M7AQG6</accession>
<dbReference type="AlphaFoldDB" id="A0A2M7AQG6"/>
<organism evidence="1 2">
    <name type="scientific">Candidatus Woesebacteria bacterium CG06_land_8_20_14_3_00_39_27</name>
    <dbReference type="NCBI Taxonomy" id="1975057"/>
    <lineage>
        <taxon>Bacteria</taxon>
        <taxon>Candidatus Woeseibacteriota</taxon>
    </lineage>
</organism>